<dbReference type="Pfam" id="PF02330">
    <property type="entry name" value="MAM33"/>
    <property type="match status" value="1"/>
</dbReference>
<evidence type="ECO:0000313" key="2">
    <source>
        <dbReference type="EMBL" id="CAL1290012.1"/>
    </source>
</evidence>
<dbReference type="FunFam" id="3.10.280.10:FF:000005">
    <property type="entry name" value="Glycoprotein gC1qBP, putative"/>
    <property type="match status" value="1"/>
</dbReference>
<comment type="similarity">
    <text evidence="1">Belongs to the MAM33 family.</text>
</comment>
<proteinExistence type="inferred from homology"/>
<evidence type="ECO:0008006" key="4">
    <source>
        <dbReference type="Google" id="ProtNLM"/>
    </source>
</evidence>
<gene>
    <name evidence="2" type="ORF">LARSCL_LOCUS16246</name>
</gene>
<dbReference type="PANTHER" id="PTHR10826">
    <property type="entry name" value="COMPLEMENT COMPONENT 1"/>
    <property type="match status" value="1"/>
</dbReference>
<protein>
    <recommendedName>
        <fullName evidence="4">Complement component 1 Q subcomponent-binding protein, mitochondrial</fullName>
    </recommendedName>
</protein>
<keyword evidence="3" id="KW-1185">Reference proteome</keyword>
<reference evidence="2 3" key="1">
    <citation type="submission" date="2024-04" db="EMBL/GenBank/DDBJ databases">
        <authorList>
            <person name="Rising A."/>
            <person name="Reimegard J."/>
            <person name="Sonavane S."/>
            <person name="Akerstrom W."/>
            <person name="Nylinder S."/>
            <person name="Hedman E."/>
            <person name="Kallberg Y."/>
        </authorList>
    </citation>
    <scope>NUCLEOTIDE SEQUENCE [LARGE SCALE GENOMIC DNA]</scope>
</reference>
<dbReference type="EMBL" id="CAXIEN010000257">
    <property type="protein sequence ID" value="CAL1290012.1"/>
    <property type="molecule type" value="Genomic_DNA"/>
</dbReference>
<dbReference type="GO" id="GO:0005759">
    <property type="term" value="C:mitochondrial matrix"/>
    <property type="evidence" value="ECO:0007669"/>
    <property type="project" value="InterPro"/>
</dbReference>
<dbReference type="SUPFAM" id="SSF54529">
    <property type="entry name" value="Mitochondrial glycoprotein MAM33-like"/>
    <property type="match status" value="1"/>
</dbReference>
<dbReference type="AlphaFoldDB" id="A0AAV2B2E9"/>
<name>A0AAV2B2E9_9ARAC</name>
<comment type="caution">
    <text evidence="2">The sequence shown here is derived from an EMBL/GenBank/DDBJ whole genome shotgun (WGS) entry which is preliminary data.</text>
</comment>
<dbReference type="Gene3D" id="3.10.280.10">
    <property type="entry name" value="Mitochondrial glycoprotein"/>
    <property type="match status" value="1"/>
</dbReference>
<sequence length="272" mass="31031">MSVSAVRSSLCLSRILSSNRSFFTNSIQKSLFTLRQKSAPSVTRSFYVLSRNRDLESFGKVRLSNTYICSCGVHSKGDEELVAFLKDEIENEKKAEKTFDPTKLNGFEVELNEAEVTLTKKFNNEIIKITSNVNNSVDAEDSVLDPNDNKEPQEAEMMAKPEFTIEITKGNKILSFHCAFSQTMPEEEPGTEPYNDVFQISEISIHEGEFEDHTYTVSGDIMDGYLYDLLMNYLEERGISNDFGEKIISFFTSYEHKLYIGLLQKMKSFVEK</sequence>
<accession>A0AAV2B2E9</accession>
<dbReference type="GO" id="GO:0042256">
    <property type="term" value="P:cytosolic ribosome assembly"/>
    <property type="evidence" value="ECO:0007669"/>
    <property type="project" value="TreeGrafter"/>
</dbReference>
<organism evidence="2 3">
    <name type="scientific">Larinioides sclopetarius</name>
    <dbReference type="NCBI Taxonomy" id="280406"/>
    <lineage>
        <taxon>Eukaryota</taxon>
        <taxon>Metazoa</taxon>
        <taxon>Ecdysozoa</taxon>
        <taxon>Arthropoda</taxon>
        <taxon>Chelicerata</taxon>
        <taxon>Arachnida</taxon>
        <taxon>Araneae</taxon>
        <taxon>Araneomorphae</taxon>
        <taxon>Entelegynae</taxon>
        <taxon>Araneoidea</taxon>
        <taxon>Araneidae</taxon>
        <taxon>Larinioides</taxon>
    </lineage>
</organism>
<dbReference type="PANTHER" id="PTHR10826:SF1">
    <property type="entry name" value="COMPLEMENT COMPONENT 1 Q SUBCOMPONENT-BINDING PROTEIN, MITOCHONDRIAL"/>
    <property type="match status" value="1"/>
</dbReference>
<dbReference type="Proteomes" id="UP001497382">
    <property type="component" value="Unassembled WGS sequence"/>
</dbReference>
<dbReference type="InterPro" id="IPR036561">
    <property type="entry name" value="MAM33_sf"/>
</dbReference>
<evidence type="ECO:0000313" key="3">
    <source>
        <dbReference type="Proteomes" id="UP001497382"/>
    </source>
</evidence>
<dbReference type="InterPro" id="IPR003428">
    <property type="entry name" value="MAM33"/>
</dbReference>
<evidence type="ECO:0000256" key="1">
    <source>
        <dbReference type="ARBA" id="ARBA00005457"/>
    </source>
</evidence>